<keyword evidence="4" id="KW-0813">Transport</keyword>
<keyword evidence="4" id="KW-0187">Copper transport</keyword>
<dbReference type="AlphaFoldDB" id="A0A9P5TA17"/>
<keyword evidence="7" id="KW-1185">Reference proteome</keyword>
<evidence type="ECO:0000256" key="1">
    <source>
        <dbReference type="ARBA" id="ARBA00022692"/>
    </source>
</evidence>
<comment type="caution">
    <text evidence="6">The sequence shown here is derived from an EMBL/GenBank/DDBJ whole genome shotgun (WGS) entry which is preliminary data.</text>
</comment>
<feature type="region of interest" description="Disordered" evidence="5">
    <location>
        <begin position="220"/>
        <end position="251"/>
    </location>
</feature>
<sequence>MQMDGWADYLHTSLNGEHALFPALRLTSFGAFISAATLSASICLAERSLTFALTRHWIPFRAVRQSRMHSALWRTGLYSLATLLRLLYMLLSMTFHVWLILVIVLSLTAGQFIIEYYEQPHDHSPTHQNVYNRHNVALPISRSPPRMRKARGGKVKPAGLFIHPNNSNLARADAVAVELGLHRSTERVEVLRTSCDSDDGGLAAWGQGRGRDAARHMLGGATQQTRGEIRAHSRSKSQQRLFEVGDSESDD</sequence>
<evidence type="ECO:0000313" key="6">
    <source>
        <dbReference type="EMBL" id="KAF8481777.1"/>
    </source>
</evidence>
<dbReference type="GO" id="GO:0016020">
    <property type="term" value="C:membrane"/>
    <property type="evidence" value="ECO:0007669"/>
    <property type="project" value="UniProtKB-SubCell"/>
</dbReference>
<dbReference type="Pfam" id="PF04145">
    <property type="entry name" value="Ctr"/>
    <property type="match status" value="1"/>
</dbReference>
<evidence type="ECO:0000256" key="2">
    <source>
        <dbReference type="ARBA" id="ARBA00022989"/>
    </source>
</evidence>
<keyword evidence="1 4" id="KW-0812">Transmembrane</keyword>
<protein>
    <recommendedName>
        <fullName evidence="4">Copper transport protein</fullName>
    </recommendedName>
</protein>
<comment type="subcellular location">
    <subcellularLocation>
        <location evidence="4">Membrane</location>
        <topology evidence="4">Multi-pass membrane protein</topology>
    </subcellularLocation>
</comment>
<reference evidence="6" key="2">
    <citation type="journal article" date="2020" name="Nat. Commun.">
        <title>Large-scale genome sequencing of mycorrhizal fungi provides insights into the early evolution of symbiotic traits.</title>
        <authorList>
            <person name="Miyauchi S."/>
            <person name="Kiss E."/>
            <person name="Kuo A."/>
            <person name="Drula E."/>
            <person name="Kohler A."/>
            <person name="Sanchez-Garcia M."/>
            <person name="Morin E."/>
            <person name="Andreopoulos B."/>
            <person name="Barry K.W."/>
            <person name="Bonito G."/>
            <person name="Buee M."/>
            <person name="Carver A."/>
            <person name="Chen C."/>
            <person name="Cichocki N."/>
            <person name="Clum A."/>
            <person name="Culley D."/>
            <person name="Crous P.W."/>
            <person name="Fauchery L."/>
            <person name="Girlanda M."/>
            <person name="Hayes R.D."/>
            <person name="Keri Z."/>
            <person name="LaButti K."/>
            <person name="Lipzen A."/>
            <person name="Lombard V."/>
            <person name="Magnuson J."/>
            <person name="Maillard F."/>
            <person name="Murat C."/>
            <person name="Nolan M."/>
            <person name="Ohm R.A."/>
            <person name="Pangilinan J."/>
            <person name="Pereira M.F."/>
            <person name="Perotto S."/>
            <person name="Peter M."/>
            <person name="Pfister S."/>
            <person name="Riley R."/>
            <person name="Sitrit Y."/>
            <person name="Stielow J.B."/>
            <person name="Szollosi G."/>
            <person name="Zifcakova L."/>
            <person name="Stursova M."/>
            <person name="Spatafora J.W."/>
            <person name="Tedersoo L."/>
            <person name="Vaario L.M."/>
            <person name="Yamada A."/>
            <person name="Yan M."/>
            <person name="Wang P."/>
            <person name="Xu J."/>
            <person name="Bruns T."/>
            <person name="Baldrian P."/>
            <person name="Vilgalys R."/>
            <person name="Dunand C."/>
            <person name="Henrissat B."/>
            <person name="Grigoriev I.V."/>
            <person name="Hibbett D."/>
            <person name="Nagy L.G."/>
            <person name="Martin F.M."/>
        </authorList>
    </citation>
    <scope>NUCLEOTIDE SEQUENCE</scope>
    <source>
        <strain evidence="6">Prilba</strain>
    </source>
</reference>
<evidence type="ECO:0000256" key="5">
    <source>
        <dbReference type="SAM" id="MobiDB-lite"/>
    </source>
</evidence>
<feature type="transmembrane region" description="Helical" evidence="4">
    <location>
        <begin position="20"/>
        <end position="45"/>
    </location>
</feature>
<comment type="similarity">
    <text evidence="4">Belongs to the copper transporter (Ctr) (TC 1.A.56) family. SLC31A subfamily.</text>
</comment>
<dbReference type="GO" id="GO:0005375">
    <property type="term" value="F:copper ion transmembrane transporter activity"/>
    <property type="evidence" value="ECO:0007669"/>
    <property type="project" value="UniProtKB-UniRule"/>
</dbReference>
<dbReference type="Proteomes" id="UP000759537">
    <property type="component" value="Unassembled WGS sequence"/>
</dbReference>
<accession>A0A9P5TA17</accession>
<evidence type="ECO:0000313" key="7">
    <source>
        <dbReference type="Proteomes" id="UP000759537"/>
    </source>
</evidence>
<keyword evidence="3 4" id="KW-0472">Membrane</keyword>
<gene>
    <name evidence="6" type="ORF">DFH94DRAFT_691427</name>
</gene>
<dbReference type="OrthoDB" id="73901at2759"/>
<dbReference type="EMBL" id="WHVB01000006">
    <property type="protein sequence ID" value="KAF8481777.1"/>
    <property type="molecule type" value="Genomic_DNA"/>
</dbReference>
<evidence type="ECO:0000256" key="3">
    <source>
        <dbReference type="ARBA" id="ARBA00023136"/>
    </source>
</evidence>
<keyword evidence="2 4" id="KW-1133">Transmembrane helix</keyword>
<keyword evidence="4" id="KW-0186">Copper</keyword>
<keyword evidence="4" id="KW-0406">Ion transport</keyword>
<reference evidence="6" key="1">
    <citation type="submission" date="2019-10" db="EMBL/GenBank/DDBJ databases">
        <authorList>
            <consortium name="DOE Joint Genome Institute"/>
            <person name="Kuo A."/>
            <person name="Miyauchi S."/>
            <person name="Kiss E."/>
            <person name="Drula E."/>
            <person name="Kohler A."/>
            <person name="Sanchez-Garcia M."/>
            <person name="Andreopoulos B."/>
            <person name="Barry K.W."/>
            <person name="Bonito G."/>
            <person name="Buee M."/>
            <person name="Carver A."/>
            <person name="Chen C."/>
            <person name="Cichocki N."/>
            <person name="Clum A."/>
            <person name="Culley D."/>
            <person name="Crous P.W."/>
            <person name="Fauchery L."/>
            <person name="Girlanda M."/>
            <person name="Hayes R."/>
            <person name="Keri Z."/>
            <person name="LaButti K."/>
            <person name="Lipzen A."/>
            <person name="Lombard V."/>
            <person name="Magnuson J."/>
            <person name="Maillard F."/>
            <person name="Morin E."/>
            <person name="Murat C."/>
            <person name="Nolan M."/>
            <person name="Ohm R."/>
            <person name="Pangilinan J."/>
            <person name="Pereira M."/>
            <person name="Perotto S."/>
            <person name="Peter M."/>
            <person name="Riley R."/>
            <person name="Sitrit Y."/>
            <person name="Stielow B."/>
            <person name="Szollosi G."/>
            <person name="Zifcakova L."/>
            <person name="Stursova M."/>
            <person name="Spatafora J.W."/>
            <person name="Tedersoo L."/>
            <person name="Vaario L.-M."/>
            <person name="Yamada A."/>
            <person name="Yan M."/>
            <person name="Wang P."/>
            <person name="Xu J."/>
            <person name="Bruns T."/>
            <person name="Baldrian P."/>
            <person name="Vilgalys R."/>
            <person name="Henrissat B."/>
            <person name="Grigoriev I.V."/>
            <person name="Hibbett D."/>
            <person name="Nagy L.G."/>
            <person name="Martin F.M."/>
        </authorList>
    </citation>
    <scope>NUCLEOTIDE SEQUENCE</scope>
    <source>
        <strain evidence="6">Prilba</strain>
    </source>
</reference>
<name>A0A9P5TA17_9AGAM</name>
<organism evidence="6 7">
    <name type="scientific">Russula ochroleuca</name>
    <dbReference type="NCBI Taxonomy" id="152965"/>
    <lineage>
        <taxon>Eukaryota</taxon>
        <taxon>Fungi</taxon>
        <taxon>Dikarya</taxon>
        <taxon>Basidiomycota</taxon>
        <taxon>Agaricomycotina</taxon>
        <taxon>Agaricomycetes</taxon>
        <taxon>Russulales</taxon>
        <taxon>Russulaceae</taxon>
        <taxon>Russula</taxon>
    </lineage>
</organism>
<dbReference type="InterPro" id="IPR007274">
    <property type="entry name" value="Cop_transporter"/>
</dbReference>
<proteinExistence type="inferred from homology"/>
<evidence type="ECO:0000256" key="4">
    <source>
        <dbReference type="RuleBase" id="RU367022"/>
    </source>
</evidence>